<proteinExistence type="predicted"/>
<protein>
    <submittedName>
        <fullName evidence="1">Uncharacterized protein</fullName>
    </submittedName>
</protein>
<evidence type="ECO:0000313" key="2">
    <source>
        <dbReference type="Proteomes" id="UP000805193"/>
    </source>
</evidence>
<organism evidence="1 2">
    <name type="scientific">Ixodes persulcatus</name>
    <name type="common">Taiga tick</name>
    <dbReference type="NCBI Taxonomy" id="34615"/>
    <lineage>
        <taxon>Eukaryota</taxon>
        <taxon>Metazoa</taxon>
        <taxon>Ecdysozoa</taxon>
        <taxon>Arthropoda</taxon>
        <taxon>Chelicerata</taxon>
        <taxon>Arachnida</taxon>
        <taxon>Acari</taxon>
        <taxon>Parasitiformes</taxon>
        <taxon>Ixodida</taxon>
        <taxon>Ixodoidea</taxon>
        <taxon>Ixodidae</taxon>
        <taxon>Ixodinae</taxon>
        <taxon>Ixodes</taxon>
    </lineage>
</organism>
<feature type="non-terminal residue" evidence="1">
    <location>
        <position position="83"/>
    </location>
</feature>
<feature type="non-terminal residue" evidence="1">
    <location>
        <position position="1"/>
    </location>
</feature>
<accession>A0AC60P3W0</accession>
<dbReference type="EMBL" id="JABSTQ010011204">
    <property type="protein sequence ID" value="KAG0414088.1"/>
    <property type="molecule type" value="Genomic_DNA"/>
</dbReference>
<sequence length="83" mass="9044">VTATKKILETQQIQIMNATHAIGAYGASPAENTGGVVHGIPLDATDEFIKENLRVQNRTTLVSHQLDNIKTYPRHRGGNVPPE</sequence>
<comment type="caution">
    <text evidence="1">The sequence shown here is derived from an EMBL/GenBank/DDBJ whole genome shotgun (WGS) entry which is preliminary data.</text>
</comment>
<name>A0AC60P3W0_IXOPE</name>
<dbReference type="Proteomes" id="UP000805193">
    <property type="component" value="Unassembled WGS sequence"/>
</dbReference>
<reference evidence="1 2" key="1">
    <citation type="journal article" date="2020" name="Cell">
        <title>Large-Scale Comparative Analyses of Tick Genomes Elucidate Their Genetic Diversity and Vector Capacities.</title>
        <authorList>
            <consortium name="Tick Genome and Microbiome Consortium (TIGMIC)"/>
            <person name="Jia N."/>
            <person name="Wang J."/>
            <person name="Shi W."/>
            <person name="Du L."/>
            <person name="Sun Y."/>
            <person name="Zhan W."/>
            <person name="Jiang J.F."/>
            <person name="Wang Q."/>
            <person name="Zhang B."/>
            <person name="Ji P."/>
            <person name="Bell-Sakyi L."/>
            <person name="Cui X.M."/>
            <person name="Yuan T.T."/>
            <person name="Jiang B.G."/>
            <person name="Yang W.F."/>
            <person name="Lam T.T."/>
            <person name="Chang Q.C."/>
            <person name="Ding S.J."/>
            <person name="Wang X.J."/>
            <person name="Zhu J.G."/>
            <person name="Ruan X.D."/>
            <person name="Zhao L."/>
            <person name="Wei J.T."/>
            <person name="Ye R.Z."/>
            <person name="Que T.C."/>
            <person name="Du C.H."/>
            <person name="Zhou Y.H."/>
            <person name="Cheng J.X."/>
            <person name="Dai P.F."/>
            <person name="Guo W.B."/>
            <person name="Han X.H."/>
            <person name="Huang E.J."/>
            <person name="Li L.F."/>
            <person name="Wei W."/>
            <person name="Gao Y.C."/>
            <person name="Liu J.Z."/>
            <person name="Shao H.Z."/>
            <person name="Wang X."/>
            <person name="Wang C.C."/>
            <person name="Yang T.C."/>
            <person name="Huo Q.B."/>
            <person name="Li W."/>
            <person name="Chen H.Y."/>
            <person name="Chen S.E."/>
            <person name="Zhou L.G."/>
            <person name="Ni X.B."/>
            <person name="Tian J.H."/>
            <person name="Sheng Y."/>
            <person name="Liu T."/>
            <person name="Pan Y.S."/>
            <person name="Xia L.Y."/>
            <person name="Li J."/>
            <person name="Zhao F."/>
            <person name="Cao W.C."/>
        </authorList>
    </citation>
    <scope>NUCLEOTIDE SEQUENCE [LARGE SCALE GENOMIC DNA]</scope>
    <source>
        <strain evidence="1">Iper-2018</strain>
    </source>
</reference>
<evidence type="ECO:0000313" key="1">
    <source>
        <dbReference type="EMBL" id="KAG0414088.1"/>
    </source>
</evidence>
<gene>
    <name evidence="1" type="ORF">HPB47_008761</name>
</gene>
<keyword evidence="2" id="KW-1185">Reference proteome</keyword>